<sequence>MDGVLKRPVWWSKDKFNGDHKEIEALNKDLIELKANGGDEMSNSHEEYIKQRLNELLEKEETFWLQRSRINWLRERDRNTAFFHHRLYKMMNNFLLTEFIAEDMYDVVKQIHPTKAPRSDGRLDDINNTNIVLIPKVKDPKSMSQFRPISICNVIYKIIAKTLAKRLKHILPSLVSENQSAFVPRRLITDNVLIAYGILHILKLKKKGKEGWGAVKLDISKAYDWIERSFLKIMMERLGFSEKWVSIIMRCISSFTYRVILNGTVTNLIHPEKAGGNLKGFRASVNGPRINHLFFTGNSLLFIKANQRECERVKRLLKIYEDGSRQTIIYDKPVCFSAETLEMI</sequence>
<accession>A0A6P6AB77</accession>
<organism evidence="2 3">
    <name type="scientific">Durio zibethinus</name>
    <name type="common">Durian</name>
    <dbReference type="NCBI Taxonomy" id="66656"/>
    <lineage>
        <taxon>Eukaryota</taxon>
        <taxon>Viridiplantae</taxon>
        <taxon>Streptophyta</taxon>
        <taxon>Embryophyta</taxon>
        <taxon>Tracheophyta</taxon>
        <taxon>Spermatophyta</taxon>
        <taxon>Magnoliopsida</taxon>
        <taxon>eudicotyledons</taxon>
        <taxon>Gunneridae</taxon>
        <taxon>Pentapetalae</taxon>
        <taxon>rosids</taxon>
        <taxon>malvids</taxon>
        <taxon>Malvales</taxon>
        <taxon>Malvaceae</taxon>
        <taxon>Helicteroideae</taxon>
        <taxon>Durio</taxon>
    </lineage>
</organism>
<evidence type="ECO:0000313" key="3">
    <source>
        <dbReference type="RefSeq" id="XP_022762159.1"/>
    </source>
</evidence>
<dbReference type="KEGG" id="dzi:111308084"/>
<dbReference type="OrthoDB" id="1000471at2759"/>
<feature type="domain" description="Reverse transcriptase" evidence="1">
    <location>
        <begin position="140"/>
        <end position="256"/>
    </location>
</feature>
<reference evidence="3" key="1">
    <citation type="submission" date="2025-08" db="UniProtKB">
        <authorList>
            <consortium name="RefSeq"/>
        </authorList>
    </citation>
    <scope>IDENTIFICATION</scope>
    <source>
        <tissue evidence="3">Fruit stalk</tissue>
    </source>
</reference>
<dbReference type="PANTHER" id="PTHR46890">
    <property type="entry name" value="NON-LTR RETROLELEMENT REVERSE TRANSCRIPTASE-LIKE PROTEIN-RELATED"/>
    <property type="match status" value="1"/>
</dbReference>
<dbReference type="InterPro" id="IPR000477">
    <property type="entry name" value="RT_dom"/>
</dbReference>
<dbReference type="SUPFAM" id="SSF56672">
    <property type="entry name" value="DNA/RNA polymerases"/>
    <property type="match status" value="1"/>
</dbReference>
<dbReference type="InterPro" id="IPR043502">
    <property type="entry name" value="DNA/RNA_pol_sf"/>
</dbReference>
<dbReference type="AlphaFoldDB" id="A0A6P6AB77"/>
<dbReference type="InterPro" id="IPR052343">
    <property type="entry name" value="Retrotransposon-Effector_Assoc"/>
</dbReference>
<proteinExistence type="predicted"/>
<dbReference type="CDD" id="cd01650">
    <property type="entry name" value="RT_nLTR_like"/>
    <property type="match status" value="1"/>
</dbReference>
<protein>
    <submittedName>
        <fullName evidence="3">Uncharacterized protein LOC111308084</fullName>
    </submittedName>
</protein>
<evidence type="ECO:0000259" key="1">
    <source>
        <dbReference type="Pfam" id="PF00078"/>
    </source>
</evidence>
<dbReference type="Pfam" id="PF00078">
    <property type="entry name" value="RVT_1"/>
    <property type="match status" value="1"/>
</dbReference>
<dbReference type="RefSeq" id="XP_022762159.1">
    <property type="nucleotide sequence ID" value="XM_022906424.1"/>
</dbReference>
<name>A0A6P6AB77_DURZI</name>
<dbReference type="PANTHER" id="PTHR46890:SF48">
    <property type="entry name" value="RNA-DIRECTED DNA POLYMERASE"/>
    <property type="match status" value="1"/>
</dbReference>
<dbReference type="GeneID" id="111308084"/>
<keyword evidence="2" id="KW-1185">Reference proteome</keyword>
<dbReference type="Proteomes" id="UP000515121">
    <property type="component" value="Unplaced"/>
</dbReference>
<evidence type="ECO:0000313" key="2">
    <source>
        <dbReference type="Proteomes" id="UP000515121"/>
    </source>
</evidence>
<gene>
    <name evidence="3" type="primary">LOC111308084</name>
</gene>